<dbReference type="RefSeq" id="XP_013427533.1">
    <property type="nucleotide sequence ID" value="XM_013572079.1"/>
</dbReference>
<keyword evidence="2" id="KW-1185">Reference proteome</keyword>
<protein>
    <submittedName>
        <fullName evidence="1">Uncharacterized protein</fullName>
    </submittedName>
</protein>
<gene>
    <name evidence="1" type="ORF">M436DRAFT_46567</name>
</gene>
<dbReference type="AlphaFoldDB" id="A0A074WJK1"/>
<reference evidence="1 2" key="1">
    <citation type="journal article" date="2014" name="BMC Genomics">
        <title>Genome sequencing of four Aureobasidium pullulans varieties: biotechnological potential, stress tolerance, and description of new species.</title>
        <authorList>
            <person name="Gostin Ar C."/>
            <person name="Ohm R.A."/>
            <person name="Kogej T."/>
            <person name="Sonjak S."/>
            <person name="Turk M."/>
            <person name="Zajc J."/>
            <person name="Zalar P."/>
            <person name="Grube M."/>
            <person name="Sun H."/>
            <person name="Han J."/>
            <person name="Sharma A."/>
            <person name="Chiniquy J."/>
            <person name="Ngan C.Y."/>
            <person name="Lipzen A."/>
            <person name="Barry K."/>
            <person name="Grigoriev I.V."/>
            <person name="Gunde-Cimerman N."/>
        </authorList>
    </citation>
    <scope>NUCLEOTIDE SEQUENCE [LARGE SCALE GENOMIC DNA]</scope>
    <source>
        <strain evidence="1 2">CBS 147.97</strain>
    </source>
</reference>
<dbReference type="GeneID" id="25410549"/>
<dbReference type="OrthoDB" id="3865171at2759"/>
<proteinExistence type="predicted"/>
<sequence>MSLANEIFDEFGELSAAERHETTATLVSQFADVMRDNNKRIFSRVLDMIAETEGDDKLHLDMLATHHDIEGPEYIEAKSWDMPEITTFSDYRARTHLGDDSGICDPESESSLAYYLSDLEAAVRKNADRDLLGSLADSLQLPAEFVEFLKHTSGVTYPNLDKSKFLCAFATELYWADKHAKLLEQLYRFSGCSGFKVAAGWKAGDNGYGRVIYYLLCKDDEEPDEPWQWRIWVNIAYSEVSYFDCLRDFLCWYCHAYDWVDWDIVEMDIDDLNKKCKEASKRDQEQGTEEESE</sequence>
<organism evidence="1 2">
    <name type="scientific">Aureobasidium namibiae CBS 147.97</name>
    <dbReference type="NCBI Taxonomy" id="1043004"/>
    <lineage>
        <taxon>Eukaryota</taxon>
        <taxon>Fungi</taxon>
        <taxon>Dikarya</taxon>
        <taxon>Ascomycota</taxon>
        <taxon>Pezizomycotina</taxon>
        <taxon>Dothideomycetes</taxon>
        <taxon>Dothideomycetidae</taxon>
        <taxon>Dothideales</taxon>
        <taxon>Saccotheciaceae</taxon>
        <taxon>Aureobasidium</taxon>
    </lineage>
</organism>
<accession>A0A074WJK1</accession>
<evidence type="ECO:0000313" key="1">
    <source>
        <dbReference type="EMBL" id="KEQ73223.1"/>
    </source>
</evidence>
<dbReference type="HOGENOM" id="CLU_082757_0_0_1"/>
<evidence type="ECO:0000313" key="2">
    <source>
        <dbReference type="Proteomes" id="UP000027730"/>
    </source>
</evidence>
<dbReference type="EMBL" id="KL584709">
    <property type="protein sequence ID" value="KEQ73223.1"/>
    <property type="molecule type" value="Genomic_DNA"/>
</dbReference>
<dbReference type="Proteomes" id="UP000027730">
    <property type="component" value="Unassembled WGS sequence"/>
</dbReference>
<name>A0A074WJK1_9PEZI</name>